<organism evidence="1 2">
    <name type="scientific">Pseudomonas cannabina</name>
    <dbReference type="NCBI Taxonomy" id="86840"/>
    <lineage>
        <taxon>Bacteria</taxon>
        <taxon>Pseudomonadati</taxon>
        <taxon>Pseudomonadota</taxon>
        <taxon>Gammaproteobacteria</taxon>
        <taxon>Pseudomonadales</taxon>
        <taxon>Pseudomonadaceae</taxon>
        <taxon>Pseudomonas</taxon>
    </lineage>
</organism>
<gene>
    <name evidence="1" type="ORF">ALQ64_02844</name>
</gene>
<protein>
    <submittedName>
        <fullName evidence="1">Uncharacterized protein</fullName>
    </submittedName>
</protein>
<dbReference type="EMBL" id="RBOW01000841">
    <property type="protein sequence ID" value="RMN21129.1"/>
    <property type="molecule type" value="Genomic_DNA"/>
</dbReference>
<reference evidence="1 2" key="1">
    <citation type="submission" date="2018-08" db="EMBL/GenBank/DDBJ databases">
        <title>Recombination of ecologically and evolutionarily significant loci maintains genetic cohesion in the Pseudomonas syringae species complex.</title>
        <authorList>
            <person name="Dillon M."/>
            <person name="Thakur S."/>
            <person name="Almeida R.N.D."/>
            <person name="Weir B.S."/>
            <person name="Guttman D.S."/>
        </authorList>
    </citation>
    <scope>NUCLEOTIDE SEQUENCE [LARGE SCALE GENOMIC DNA]</scope>
    <source>
        <strain evidence="1 2">ICMP 2821</strain>
    </source>
</reference>
<evidence type="ECO:0000313" key="1">
    <source>
        <dbReference type="EMBL" id="RMN21129.1"/>
    </source>
</evidence>
<comment type="caution">
    <text evidence="1">The sequence shown here is derived from an EMBL/GenBank/DDBJ whole genome shotgun (WGS) entry which is preliminary data.</text>
</comment>
<accession>A0A3M3KDE0</accession>
<proteinExistence type="predicted"/>
<sequence>MGFGMTEKNEEREATGVPANWEVALIVAVEKALVQLRWLIKSEHLKKDGVEKSDVHAQVTRLTALTDLAYPGVGGLPMSETTAIKLHQHNATAMQWIRDGGANL</sequence>
<evidence type="ECO:0000313" key="2">
    <source>
        <dbReference type="Proteomes" id="UP000281372"/>
    </source>
</evidence>
<name>A0A3M3KDE0_PSECA</name>
<dbReference type="AlphaFoldDB" id="A0A3M3KDE0"/>
<dbReference type="Proteomes" id="UP000281372">
    <property type="component" value="Unassembled WGS sequence"/>
</dbReference>